<keyword evidence="3 6" id="KW-1133">Transmembrane helix</keyword>
<comment type="caution">
    <text evidence="8">The sequence shown here is derived from an EMBL/GenBank/DDBJ whole genome shotgun (WGS) entry which is preliminary data.</text>
</comment>
<dbReference type="CDD" id="cd12087">
    <property type="entry name" value="TM_EGFR-like"/>
    <property type="match status" value="1"/>
</dbReference>
<dbReference type="PANTHER" id="PTHR15549:SF26">
    <property type="entry name" value="AXIAL BUDDING PATTERN PROTEIN 2-RELATED"/>
    <property type="match status" value="1"/>
</dbReference>
<dbReference type="OrthoDB" id="4814718at2759"/>
<protein>
    <submittedName>
        <fullName evidence="8">Uncharacterized protein</fullName>
    </submittedName>
</protein>
<evidence type="ECO:0000313" key="9">
    <source>
        <dbReference type="Proteomes" id="UP000266272"/>
    </source>
</evidence>
<evidence type="ECO:0000313" key="8">
    <source>
        <dbReference type="EMBL" id="RFU79509.1"/>
    </source>
</evidence>
<evidence type="ECO:0000256" key="7">
    <source>
        <dbReference type="SAM" id="SignalP"/>
    </source>
</evidence>
<gene>
    <name evidence="8" type="ORF">TARUN_2716</name>
</gene>
<feature type="region of interest" description="Disordered" evidence="5">
    <location>
        <begin position="366"/>
        <end position="413"/>
    </location>
</feature>
<evidence type="ECO:0000256" key="1">
    <source>
        <dbReference type="ARBA" id="ARBA00004167"/>
    </source>
</evidence>
<keyword evidence="4 6" id="KW-0472">Membrane</keyword>
<feature type="region of interest" description="Disordered" evidence="5">
    <location>
        <begin position="209"/>
        <end position="246"/>
    </location>
</feature>
<dbReference type="GO" id="GO:0071944">
    <property type="term" value="C:cell periphery"/>
    <property type="evidence" value="ECO:0007669"/>
    <property type="project" value="UniProtKB-ARBA"/>
</dbReference>
<comment type="subcellular location">
    <subcellularLocation>
        <location evidence="1">Membrane</location>
        <topology evidence="1">Single-pass membrane protein</topology>
    </subcellularLocation>
</comment>
<evidence type="ECO:0000256" key="4">
    <source>
        <dbReference type="ARBA" id="ARBA00023136"/>
    </source>
</evidence>
<reference evidence="8 9" key="1">
    <citation type="journal article" date="2018" name="PLoS Pathog.">
        <title>Evolution of structural diversity of trichothecenes, a family of toxins produced by plant pathogenic and entomopathogenic fungi.</title>
        <authorList>
            <person name="Proctor R.H."/>
            <person name="McCormick S.P."/>
            <person name="Kim H.S."/>
            <person name="Cardoza R.E."/>
            <person name="Stanley A.M."/>
            <person name="Lindo L."/>
            <person name="Kelly A."/>
            <person name="Brown D.W."/>
            <person name="Lee T."/>
            <person name="Vaughan M.M."/>
            <person name="Alexander N.J."/>
            <person name="Busman M."/>
            <person name="Gutierrez S."/>
        </authorList>
    </citation>
    <scope>NUCLEOTIDE SEQUENCE [LARGE SCALE GENOMIC DNA]</scope>
    <source>
        <strain evidence="8 9">IBT 40837</strain>
    </source>
</reference>
<dbReference type="AlphaFoldDB" id="A0A395NTW4"/>
<proteinExistence type="predicted"/>
<keyword evidence="9" id="KW-1185">Reference proteome</keyword>
<keyword evidence="2 6" id="KW-0812">Transmembrane</keyword>
<evidence type="ECO:0000256" key="2">
    <source>
        <dbReference type="ARBA" id="ARBA00022692"/>
    </source>
</evidence>
<dbReference type="InterPro" id="IPR051694">
    <property type="entry name" value="Immunoregulatory_rcpt-like"/>
</dbReference>
<evidence type="ECO:0000256" key="5">
    <source>
        <dbReference type="SAM" id="MobiDB-lite"/>
    </source>
</evidence>
<feature type="compositionally biased region" description="Low complexity" evidence="5">
    <location>
        <begin position="209"/>
        <end position="239"/>
    </location>
</feature>
<feature type="chain" id="PRO_5017203029" evidence="7">
    <location>
        <begin position="23"/>
        <end position="413"/>
    </location>
</feature>
<evidence type="ECO:0000256" key="3">
    <source>
        <dbReference type="ARBA" id="ARBA00022989"/>
    </source>
</evidence>
<dbReference type="EMBL" id="PXOA01000154">
    <property type="protein sequence ID" value="RFU79509.1"/>
    <property type="molecule type" value="Genomic_DNA"/>
</dbReference>
<dbReference type="GO" id="GO:0016020">
    <property type="term" value="C:membrane"/>
    <property type="evidence" value="ECO:0007669"/>
    <property type="project" value="UniProtKB-SubCell"/>
</dbReference>
<feature type="compositionally biased region" description="Polar residues" evidence="5">
    <location>
        <begin position="385"/>
        <end position="397"/>
    </location>
</feature>
<accession>A0A395NTW4</accession>
<sequence length="413" mass="43070">MHHSPAAAFLLVLGAVASTAQAGDNNKPVPKSGLQESWASPAKETITAGHDNEQQVALGWSPRPTQAPKPLLGRMMVPRADDFTLGPQTCGFVPGSTGNSFTCISSGFTCTPQQDFVGCCEPNSSCSLIKTTCIDYKASASGACNLPSDYHTLCCGTSTLPACYTWVISTSASTDDSPNLYTLFDCSPQAGRGTLLTVDPGWSLTHSFGSTTTTTTTSAESSTTTTSSITSTSTNPTPESSDKGSSTNVGAIAGGTVGGVAALGLIGLAAFLFIRRYHPRNAPPNATLGPAPQNPPAGPVYPSGVPVGYQAGYAPVPMQSPQQGYDPHMSQYGQQGVVYQQQYPGQQPFQGQYHPQQQYNYPVQTASTSPVYTTPSPGVFKEGETSPQQQTTPSELPTVSPLGAETNRAELGH</sequence>
<feature type="compositionally biased region" description="Polar residues" evidence="5">
    <location>
        <begin position="366"/>
        <end position="376"/>
    </location>
</feature>
<feature type="transmembrane region" description="Helical" evidence="6">
    <location>
        <begin position="249"/>
        <end position="274"/>
    </location>
</feature>
<evidence type="ECO:0000256" key="6">
    <source>
        <dbReference type="SAM" id="Phobius"/>
    </source>
</evidence>
<feature type="signal peptide" evidence="7">
    <location>
        <begin position="1"/>
        <end position="22"/>
    </location>
</feature>
<name>A0A395NTW4_TRIAR</name>
<keyword evidence="7" id="KW-0732">Signal</keyword>
<dbReference type="Proteomes" id="UP000266272">
    <property type="component" value="Unassembled WGS sequence"/>
</dbReference>
<dbReference type="PANTHER" id="PTHR15549">
    <property type="entry name" value="PAIRED IMMUNOGLOBULIN-LIKE TYPE 2 RECEPTOR"/>
    <property type="match status" value="1"/>
</dbReference>
<organism evidence="8 9">
    <name type="scientific">Trichoderma arundinaceum</name>
    <dbReference type="NCBI Taxonomy" id="490622"/>
    <lineage>
        <taxon>Eukaryota</taxon>
        <taxon>Fungi</taxon>
        <taxon>Dikarya</taxon>
        <taxon>Ascomycota</taxon>
        <taxon>Pezizomycotina</taxon>
        <taxon>Sordariomycetes</taxon>
        <taxon>Hypocreomycetidae</taxon>
        <taxon>Hypocreales</taxon>
        <taxon>Hypocreaceae</taxon>
        <taxon>Trichoderma</taxon>
    </lineage>
</organism>